<proteinExistence type="predicted"/>
<dbReference type="PATRIC" id="fig|292.27.peg.8146"/>
<dbReference type="EMBL" id="LDWR01000078">
    <property type="protein sequence ID" value="KML46422.1"/>
    <property type="molecule type" value="Genomic_DNA"/>
</dbReference>
<sequence length="88" mass="9434">MPLPFALIALCAHVAVLVRVLIYRRNGARHRHRVSWFAWILVAAAGGASIELLLHAGSVGFFDAATAVLLAMAVCGTRGNVARLLRSE</sequence>
<keyword evidence="1" id="KW-1133">Transmembrane helix</keyword>
<organism evidence="2 3">
    <name type="scientific">Burkholderia cepacia</name>
    <name type="common">Pseudomonas cepacia</name>
    <dbReference type="NCBI Taxonomy" id="292"/>
    <lineage>
        <taxon>Bacteria</taxon>
        <taxon>Pseudomonadati</taxon>
        <taxon>Pseudomonadota</taxon>
        <taxon>Betaproteobacteria</taxon>
        <taxon>Burkholderiales</taxon>
        <taxon>Burkholderiaceae</taxon>
        <taxon>Burkholderia</taxon>
        <taxon>Burkholderia cepacia complex</taxon>
    </lineage>
</organism>
<keyword evidence="1" id="KW-0472">Membrane</keyword>
<evidence type="ECO:0000313" key="3">
    <source>
        <dbReference type="Proteomes" id="UP000036338"/>
    </source>
</evidence>
<feature type="transmembrane region" description="Helical" evidence="1">
    <location>
        <begin position="6"/>
        <end position="22"/>
    </location>
</feature>
<dbReference type="Pfam" id="PF05449">
    <property type="entry name" value="Phage_holin_3_7"/>
    <property type="match status" value="1"/>
</dbReference>
<dbReference type="RefSeq" id="WP_048251474.1">
    <property type="nucleotide sequence ID" value="NZ_LDWR01000078.1"/>
</dbReference>
<keyword evidence="1" id="KW-0812">Transmembrane</keyword>
<feature type="transmembrane region" description="Helical" evidence="1">
    <location>
        <begin position="34"/>
        <end position="54"/>
    </location>
</feature>
<name>A0A0J5W6H7_BURCE</name>
<dbReference type="Proteomes" id="UP000036338">
    <property type="component" value="Unassembled WGS sequence"/>
</dbReference>
<reference evidence="2 3" key="1">
    <citation type="submission" date="2015-05" db="EMBL/GenBank/DDBJ databases">
        <title>Draft genome of Burkholderia cepacia LK29.</title>
        <authorList>
            <person name="Chan X.Y."/>
        </authorList>
    </citation>
    <scope>NUCLEOTIDE SEQUENCE [LARGE SCALE GENOMIC DNA]</scope>
    <source>
        <strain evidence="2 3">LK29</strain>
    </source>
</reference>
<comment type="caution">
    <text evidence="2">The sequence shown here is derived from an EMBL/GenBank/DDBJ whole genome shotgun (WGS) entry which is preliminary data.</text>
</comment>
<evidence type="ECO:0000313" key="2">
    <source>
        <dbReference type="EMBL" id="KML46422.1"/>
    </source>
</evidence>
<dbReference type="AlphaFoldDB" id="A0A0J5W6H7"/>
<dbReference type="InterPro" id="IPR008473">
    <property type="entry name" value="Phage_holin_3_7"/>
</dbReference>
<feature type="transmembrane region" description="Helical" evidence="1">
    <location>
        <begin position="60"/>
        <end position="81"/>
    </location>
</feature>
<protein>
    <submittedName>
        <fullName evidence="2">Membrane protein</fullName>
    </submittedName>
</protein>
<evidence type="ECO:0000256" key="1">
    <source>
        <dbReference type="SAM" id="Phobius"/>
    </source>
</evidence>
<accession>A0A0J5W6H7</accession>
<gene>
    <name evidence="2" type="ORF">VL15_35605</name>
</gene>